<dbReference type="OrthoDB" id="100037at2157"/>
<dbReference type="RefSeq" id="WP_015858897.1">
    <property type="nucleotide sequence ID" value="NC_012804.1"/>
</dbReference>
<dbReference type="KEGG" id="tga:TGAM_1283"/>
<dbReference type="STRING" id="593117.TGAM_1283"/>
<name>C5A6C3_THEGJ</name>
<dbReference type="HOGENOM" id="CLU_1084247_0_0_2"/>
<gene>
    <name evidence="2" type="ordered locus">TGAM_1283</name>
</gene>
<protein>
    <recommendedName>
        <fullName evidence="4">CGP-CTERM sorting domain-containing protein</fullName>
    </recommendedName>
</protein>
<keyword evidence="3" id="KW-1185">Reference proteome</keyword>
<dbReference type="AlphaFoldDB" id="C5A6C3"/>
<reference evidence="2 3" key="1">
    <citation type="journal article" date="2007" name="Genome Biol.">
        <title>Genome analysis and genome-wide proteomics of Thermococcus gammatolerans, the most radioresistant organism known amongst the Archaea.</title>
        <authorList>
            <person name="Zivanovic Y."/>
            <person name="Armengaud J."/>
            <person name="Lagorce A."/>
            <person name="Leplat C."/>
            <person name="Guerin P."/>
            <person name="Dutertre M."/>
            <person name="Anthouard V."/>
            <person name="Forterre P."/>
            <person name="Wincker P."/>
            <person name="Confalonieri F."/>
        </authorList>
    </citation>
    <scope>NUCLEOTIDE SEQUENCE [LARGE SCALE GENOMIC DNA]</scope>
    <source>
        <strain evidence="3">DSM 15229 / JCM 11827 / EJ3</strain>
    </source>
</reference>
<dbReference type="eggNOG" id="arCOG13055">
    <property type="taxonomic scope" value="Archaea"/>
</dbReference>
<dbReference type="PaxDb" id="593117-TGAM_1283"/>
<dbReference type="EMBL" id="CP001398">
    <property type="protein sequence ID" value="ACS33785.1"/>
    <property type="molecule type" value="Genomic_DNA"/>
</dbReference>
<evidence type="ECO:0000256" key="1">
    <source>
        <dbReference type="SAM" id="MobiDB-lite"/>
    </source>
</evidence>
<evidence type="ECO:0000313" key="3">
    <source>
        <dbReference type="Proteomes" id="UP000001488"/>
    </source>
</evidence>
<dbReference type="GeneID" id="7987929"/>
<feature type="region of interest" description="Disordered" evidence="1">
    <location>
        <begin position="197"/>
        <end position="232"/>
    </location>
</feature>
<evidence type="ECO:0000313" key="2">
    <source>
        <dbReference type="EMBL" id="ACS33785.1"/>
    </source>
</evidence>
<proteinExistence type="predicted"/>
<sequence>MKRFLPLLFAFLMFLQPVSAFNALEKLDQNGTYLCICIRGDATLKYGTPPTNLFNDTSIQELFILKPYNKTHLIRIVYYRSGSRSEKIERITEYYPTTMEDVPFKLSDWNLSKVLREYQWGVRNYLPNVTGKHWYKGYWNSSIKKWEIGMNATVFNMTLHGSFFGECHDYITFECWRNGTNVTCKWGKPVFKTHPGPPINGTISGMDTETTSTTSTTGTNTSSTQTTTSAKGEKTMCGPALLVGLILGPLLALRRR</sequence>
<organism evidence="2 3">
    <name type="scientific">Thermococcus gammatolerans (strain DSM 15229 / JCM 11827 / EJ3)</name>
    <dbReference type="NCBI Taxonomy" id="593117"/>
    <lineage>
        <taxon>Archaea</taxon>
        <taxon>Methanobacteriati</taxon>
        <taxon>Methanobacteriota</taxon>
        <taxon>Thermococci</taxon>
        <taxon>Thermococcales</taxon>
        <taxon>Thermococcaceae</taxon>
        <taxon>Thermococcus</taxon>
    </lineage>
</organism>
<feature type="compositionally biased region" description="Low complexity" evidence="1">
    <location>
        <begin position="208"/>
        <end position="229"/>
    </location>
</feature>
<evidence type="ECO:0008006" key="4">
    <source>
        <dbReference type="Google" id="ProtNLM"/>
    </source>
</evidence>
<accession>C5A6C3</accession>
<dbReference type="Proteomes" id="UP000001488">
    <property type="component" value="Chromosome"/>
</dbReference>